<proteinExistence type="predicted"/>
<evidence type="ECO:0000313" key="3">
    <source>
        <dbReference type="Proteomes" id="UP000703893"/>
    </source>
</evidence>
<dbReference type="AlphaFoldDB" id="A0A937X2L4"/>
<reference evidence="2 3" key="1">
    <citation type="submission" date="2019-03" db="EMBL/GenBank/DDBJ databases">
        <title>Lake Tanganyika Metagenome-Assembled Genomes (MAGs).</title>
        <authorList>
            <person name="Tran P."/>
        </authorList>
    </citation>
    <scope>NUCLEOTIDE SEQUENCE [LARGE SCALE GENOMIC DNA]</scope>
    <source>
        <strain evidence="2">K_DeepCast_65m_m2_236</strain>
    </source>
</reference>
<evidence type="ECO:0000313" key="2">
    <source>
        <dbReference type="EMBL" id="MBM3274886.1"/>
    </source>
</evidence>
<comment type="caution">
    <text evidence="2">The sequence shown here is derived from an EMBL/GenBank/DDBJ whole genome shotgun (WGS) entry which is preliminary data.</text>
</comment>
<name>A0A937X2L4_9BACT</name>
<feature type="non-terminal residue" evidence="2">
    <location>
        <position position="1"/>
    </location>
</feature>
<feature type="region of interest" description="Disordered" evidence="1">
    <location>
        <begin position="174"/>
        <end position="196"/>
    </location>
</feature>
<accession>A0A937X2L4</accession>
<protein>
    <submittedName>
        <fullName evidence="2">Uncharacterized protein</fullName>
    </submittedName>
</protein>
<dbReference type="EMBL" id="VGJX01000364">
    <property type="protein sequence ID" value="MBM3274886.1"/>
    <property type="molecule type" value="Genomic_DNA"/>
</dbReference>
<organism evidence="2 3">
    <name type="scientific">Candidatus Tanganyikabacteria bacterium</name>
    <dbReference type="NCBI Taxonomy" id="2961651"/>
    <lineage>
        <taxon>Bacteria</taxon>
        <taxon>Bacillati</taxon>
        <taxon>Candidatus Sericytochromatia</taxon>
        <taxon>Candidatus Tanganyikabacteria</taxon>
    </lineage>
</organism>
<evidence type="ECO:0000256" key="1">
    <source>
        <dbReference type="SAM" id="MobiDB-lite"/>
    </source>
</evidence>
<sequence>GGKRPSLFYPILGMHRMDDPSGDLLEQIRVVRQLAEPGVLIFALGHFPRSLLADLARGPFRSPAVPPHRNPIGAAKQVLQDLNGKFLPKQAATSDWATVAAARVLQSELGGVVKTMPAAGPYYQSSALVDRLGALQEIASRLERVNPGFQSEVTVRLKYASSLIRAYEHRATTTRYIPPTQPPADSASGAAPVERP</sequence>
<gene>
    <name evidence="2" type="ORF">FJZ00_07020</name>
</gene>
<dbReference type="Proteomes" id="UP000703893">
    <property type="component" value="Unassembled WGS sequence"/>
</dbReference>